<keyword evidence="2" id="KW-0238">DNA-binding</keyword>
<dbReference type="GO" id="GO:0008270">
    <property type="term" value="F:zinc ion binding"/>
    <property type="evidence" value="ECO:0007669"/>
    <property type="project" value="InterPro"/>
</dbReference>
<dbReference type="EMBL" id="MLKD01000001">
    <property type="protein sequence ID" value="OQE31516.1"/>
    <property type="molecule type" value="Genomic_DNA"/>
</dbReference>
<dbReference type="CDD" id="cd00067">
    <property type="entry name" value="GAL4"/>
    <property type="match status" value="1"/>
</dbReference>
<evidence type="ECO:0000259" key="5">
    <source>
        <dbReference type="PROSITE" id="PS50048"/>
    </source>
</evidence>
<dbReference type="SUPFAM" id="SSF57701">
    <property type="entry name" value="Zn2/Cys6 DNA-binding domain"/>
    <property type="match status" value="1"/>
</dbReference>
<dbReference type="PANTHER" id="PTHR38791">
    <property type="entry name" value="ZN(II)2CYS6 TRANSCRIPTION FACTOR (EUROFUNG)-RELATED-RELATED"/>
    <property type="match status" value="1"/>
</dbReference>
<dbReference type="Pfam" id="PF11951">
    <property type="entry name" value="Fungal_trans_2"/>
    <property type="match status" value="1"/>
</dbReference>
<dbReference type="PROSITE" id="PS00463">
    <property type="entry name" value="ZN2_CY6_FUNGAL_1"/>
    <property type="match status" value="1"/>
</dbReference>
<sequence>MIVGRTRSQGCILCRKRKIKCDQNKPHCRNCAVYGQPCPGYTTTVPLIFRDENKRAERLVFRGQTRPPRNTPKPTPNVKTQLIRTQCVPAATPFLLDSSWEHHSHCYFLDQFTLPTEPDGSPGPLDSIPLLYTWCENTTAKGPSVASLRAALDAVAFASLANQARIPALSVQARNKYGEALRELNQALGSVENAIRNETLGAIVMLMLFEDINSERKSLMSTHVSGIQYLLKLRGVGQLADPATRSLFHFAFTQMLIQFIGLNDPMQIDLDWLLEVLTIPHPIYNMMAGNIKISKFCASVSQALIHDKSRPIDTYTLTSMLERGEHLDLEFSRWHIGLPDLWLPRKSLSPTGEPILLYPDYTSAGVWNYYRSTRIVLQLAILQVHRCLEISTSGVSSLPLSEPSLLPRTPEDIIIEMIGEICESIPFCLGDLDIFGRPTPRSHYGKPGIKAIQGFALLWPLFSVPQSGLASKTQETQARDALQRVATTHGIRLGMDLSQETVQLERALSPGSVGPVELAGLT</sequence>
<dbReference type="InterPro" id="IPR001138">
    <property type="entry name" value="Zn2Cys6_DnaBD"/>
</dbReference>
<accession>A0A1V6TZ60</accession>
<name>A0A1V6TZ60_9EURO</name>
<dbReference type="InterPro" id="IPR021858">
    <property type="entry name" value="Fun_TF"/>
</dbReference>
<keyword evidence="3" id="KW-0804">Transcription</keyword>
<evidence type="ECO:0000313" key="6">
    <source>
        <dbReference type="EMBL" id="OQE31516.1"/>
    </source>
</evidence>
<evidence type="ECO:0000313" key="7">
    <source>
        <dbReference type="Proteomes" id="UP000191285"/>
    </source>
</evidence>
<comment type="caution">
    <text evidence="6">The sequence shown here is derived from an EMBL/GenBank/DDBJ whole genome shotgun (WGS) entry which is preliminary data.</text>
</comment>
<keyword evidence="7" id="KW-1185">Reference proteome</keyword>
<proteinExistence type="predicted"/>
<evidence type="ECO:0000256" key="4">
    <source>
        <dbReference type="ARBA" id="ARBA00023242"/>
    </source>
</evidence>
<evidence type="ECO:0000256" key="3">
    <source>
        <dbReference type="ARBA" id="ARBA00023163"/>
    </source>
</evidence>
<dbReference type="GO" id="GO:0000981">
    <property type="term" value="F:DNA-binding transcription factor activity, RNA polymerase II-specific"/>
    <property type="evidence" value="ECO:0007669"/>
    <property type="project" value="InterPro"/>
</dbReference>
<dbReference type="InterPro" id="IPR036864">
    <property type="entry name" value="Zn2-C6_fun-type_DNA-bd_sf"/>
</dbReference>
<dbReference type="Gene3D" id="4.10.240.10">
    <property type="entry name" value="Zn(2)-C6 fungal-type DNA-binding domain"/>
    <property type="match status" value="1"/>
</dbReference>
<dbReference type="SMART" id="SM00066">
    <property type="entry name" value="GAL4"/>
    <property type="match status" value="1"/>
</dbReference>
<dbReference type="Pfam" id="PF00172">
    <property type="entry name" value="Zn_clus"/>
    <property type="match status" value="1"/>
</dbReference>
<dbReference type="Proteomes" id="UP000191285">
    <property type="component" value="Unassembled WGS sequence"/>
</dbReference>
<reference evidence="7" key="1">
    <citation type="journal article" date="2017" name="Nat. Microbiol.">
        <title>Global analysis of biosynthetic gene clusters reveals vast potential of secondary metabolite production in Penicillium species.</title>
        <authorList>
            <person name="Nielsen J.C."/>
            <person name="Grijseels S."/>
            <person name="Prigent S."/>
            <person name="Ji B."/>
            <person name="Dainat J."/>
            <person name="Nielsen K.F."/>
            <person name="Frisvad J.C."/>
            <person name="Workman M."/>
            <person name="Nielsen J."/>
        </authorList>
    </citation>
    <scope>NUCLEOTIDE SEQUENCE [LARGE SCALE GENOMIC DNA]</scope>
    <source>
        <strain evidence="7">IBT 24891</strain>
    </source>
</reference>
<feature type="domain" description="Zn(2)-C6 fungal-type" evidence="5">
    <location>
        <begin position="10"/>
        <end position="38"/>
    </location>
</feature>
<dbReference type="OrthoDB" id="4491390at2759"/>
<organism evidence="6 7">
    <name type="scientific">Penicillium steckii</name>
    <dbReference type="NCBI Taxonomy" id="303698"/>
    <lineage>
        <taxon>Eukaryota</taxon>
        <taxon>Fungi</taxon>
        <taxon>Dikarya</taxon>
        <taxon>Ascomycota</taxon>
        <taxon>Pezizomycotina</taxon>
        <taxon>Eurotiomycetes</taxon>
        <taxon>Eurotiomycetidae</taxon>
        <taxon>Eurotiales</taxon>
        <taxon>Aspergillaceae</taxon>
        <taxon>Penicillium</taxon>
    </lineage>
</organism>
<keyword evidence="4" id="KW-0539">Nucleus</keyword>
<dbReference type="PROSITE" id="PS50048">
    <property type="entry name" value="ZN2_CY6_FUNGAL_2"/>
    <property type="match status" value="1"/>
</dbReference>
<dbReference type="GO" id="GO:0003677">
    <property type="term" value="F:DNA binding"/>
    <property type="evidence" value="ECO:0007669"/>
    <property type="project" value="UniProtKB-KW"/>
</dbReference>
<dbReference type="PANTHER" id="PTHR38791:SF12">
    <property type="entry name" value="TRANSCRIPTION FACTOR DOMAIN-CONTAINING PROTEIN-RELATED"/>
    <property type="match status" value="1"/>
</dbReference>
<evidence type="ECO:0000256" key="1">
    <source>
        <dbReference type="ARBA" id="ARBA00023015"/>
    </source>
</evidence>
<gene>
    <name evidence="6" type="ORF">PENSTE_c001G05456</name>
</gene>
<dbReference type="InterPro" id="IPR053175">
    <property type="entry name" value="DHMBA_Reg_Transcription_Factor"/>
</dbReference>
<protein>
    <recommendedName>
        <fullName evidence="5">Zn(2)-C6 fungal-type domain-containing protein</fullName>
    </recommendedName>
</protein>
<keyword evidence="1" id="KW-0805">Transcription regulation</keyword>
<dbReference type="AlphaFoldDB" id="A0A1V6TZ60"/>
<evidence type="ECO:0000256" key="2">
    <source>
        <dbReference type="ARBA" id="ARBA00023125"/>
    </source>
</evidence>